<evidence type="ECO:0000256" key="4">
    <source>
        <dbReference type="ARBA" id="ARBA00022989"/>
    </source>
</evidence>
<keyword evidence="3 6" id="KW-0812">Transmembrane</keyword>
<dbReference type="EMBL" id="QUOU01000001">
    <property type="protein sequence ID" value="REL26518.1"/>
    <property type="molecule type" value="Genomic_DNA"/>
</dbReference>
<dbReference type="Pfam" id="PF12704">
    <property type="entry name" value="MacB_PCD"/>
    <property type="match status" value="1"/>
</dbReference>
<dbReference type="PANTHER" id="PTHR30572:SF18">
    <property type="entry name" value="ABC-TYPE MACROLIDE FAMILY EXPORT SYSTEM PERMEASE COMPONENT 2"/>
    <property type="match status" value="1"/>
</dbReference>
<proteinExistence type="predicted"/>
<dbReference type="AlphaFoldDB" id="A0A3E0TPU2"/>
<dbReference type="Proteomes" id="UP000256478">
    <property type="component" value="Unassembled WGS sequence"/>
</dbReference>
<comment type="subcellular location">
    <subcellularLocation>
        <location evidence="1">Cell membrane</location>
        <topology evidence="1">Multi-pass membrane protein</topology>
    </subcellularLocation>
</comment>
<dbReference type="InterPro" id="IPR050250">
    <property type="entry name" value="Macrolide_Exporter_MacB"/>
</dbReference>
<dbReference type="RefSeq" id="WP_116007635.1">
    <property type="nucleotide sequence ID" value="NZ_QUOU01000001.1"/>
</dbReference>
<feature type="domain" description="MacB-like periplasmic core" evidence="8">
    <location>
        <begin position="20"/>
        <end position="218"/>
    </location>
</feature>
<evidence type="ECO:0000259" key="7">
    <source>
        <dbReference type="Pfam" id="PF02687"/>
    </source>
</evidence>
<evidence type="ECO:0000256" key="5">
    <source>
        <dbReference type="ARBA" id="ARBA00023136"/>
    </source>
</evidence>
<comment type="caution">
    <text evidence="9">The sequence shown here is derived from an EMBL/GenBank/DDBJ whole genome shotgun (WGS) entry which is preliminary data.</text>
</comment>
<reference evidence="9 10" key="1">
    <citation type="submission" date="2018-08" db="EMBL/GenBank/DDBJ databases">
        <title>Thalassotalea euphylliae genome.</title>
        <authorList>
            <person name="Summers S."/>
            <person name="Rice S.A."/>
            <person name="Freckelton M.L."/>
            <person name="Nedved B.T."/>
            <person name="Hadfield M.G."/>
        </authorList>
    </citation>
    <scope>NUCLEOTIDE SEQUENCE [LARGE SCALE GENOMIC DNA]</scope>
    <source>
        <strain evidence="9 10">H1</strain>
    </source>
</reference>
<dbReference type="Pfam" id="PF02687">
    <property type="entry name" value="FtsX"/>
    <property type="match status" value="1"/>
</dbReference>
<keyword evidence="4 6" id="KW-1133">Transmembrane helix</keyword>
<evidence type="ECO:0000256" key="2">
    <source>
        <dbReference type="ARBA" id="ARBA00022475"/>
    </source>
</evidence>
<evidence type="ECO:0000256" key="1">
    <source>
        <dbReference type="ARBA" id="ARBA00004651"/>
    </source>
</evidence>
<feature type="transmembrane region" description="Helical" evidence="6">
    <location>
        <begin position="401"/>
        <end position="421"/>
    </location>
</feature>
<evidence type="ECO:0000259" key="8">
    <source>
        <dbReference type="Pfam" id="PF12704"/>
    </source>
</evidence>
<name>A0A3E0TPU2_9GAMM</name>
<evidence type="ECO:0000313" key="9">
    <source>
        <dbReference type="EMBL" id="REL26518.1"/>
    </source>
</evidence>
<protein>
    <submittedName>
        <fullName evidence="9">ABC transporter permease</fullName>
    </submittedName>
</protein>
<dbReference type="InterPro" id="IPR025857">
    <property type="entry name" value="MacB_PCD"/>
</dbReference>
<accession>A0A3E0TPU2</accession>
<dbReference type="PANTHER" id="PTHR30572">
    <property type="entry name" value="MEMBRANE COMPONENT OF TRANSPORTER-RELATED"/>
    <property type="match status" value="1"/>
</dbReference>
<evidence type="ECO:0000256" key="6">
    <source>
        <dbReference type="SAM" id="Phobius"/>
    </source>
</evidence>
<keyword evidence="2" id="KW-1003">Cell membrane</keyword>
<feature type="domain" description="ABC3 transporter permease C-terminal" evidence="7">
    <location>
        <begin position="315"/>
        <end position="429"/>
    </location>
</feature>
<dbReference type="OrthoDB" id="8735006at2"/>
<dbReference type="GO" id="GO:0005886">
    <property type="term" value="C:plasma membrane"/>
    <property type="evidence" value="ECO:0007669"/>
    <property type="project" value="UniProtKB-SubCell"/>
</dbReference>
<dbReference type="GO" id="GO:0022857">
    <property type="term" value="F:transmembrane transporter activity"/>
    <property type="evidence" value="ECO:0007669"/>
    <property type="project" value="TreeGrafter"/>
</dbReference>
<dbReference type="InterPro" id="IPR003838">
    <property type="entry name" value="ABC3_permease_C"/>
</dbReference>
<keyword evidence="5 6" id="KW-0472">Membrane</keyword>
<evidence type="ECO:0000256" key="3">
    <source>
        <dbReference type="ARBA" id="ARBA00022692"/>
    </source>
</evidence>
<feature type="transmembrane region" description="Helical" evidence="6">
    <location>
        <begin position="356"/>
        <end position="381"/>
    </location>
</feature>
<organism evidence="9 10">
    <name type="scientific">Thalassotalea euphylliae</name>
    <dbReference type="NCBI Taxonomy" id="1655234"/>
    <lineage>
        <taxon>Bacteria</taxon>
        <taxon>Pseudomonadati</taxon>
        <taxon>Pseudomonadota</taxon>
        <taxon>Gammaproteobacteria</taxon>
        <taxon>Alteromonadales</taxon>
        <taxon>Colwelliaceae</taxon>
        <taxon>Thalassotalea</taxon>
    </lineage>
</organism>
<gene>
    <name evidence="9" type="ORF">DXX93_07945</name>
</gene>
<sequence>MFSYYLKLAAKSIKKNPLLSTLMVLAIALGIGASMTTVTVNYLMSANPIPEKSEQLFYVQVDSWDPHNAFNDSNGEPPNQITWTEANNLFNAQQASKQVVMAKSGGIIVPENQDINPFEAVIRLTTGDFFAMFNTPFLFGSGWQLASDQQRAQVIVLTKRINDKLFGGENSIGRTVLLAGQNYKVVGVLDAWQPMPKFYDVNNGAFDESEEVFIPFFLKETYELPNWGNTNCWKSPEGEGFKAFLQSECINYQMWVQLNSEQEQSDYLAFLNNYVSEQKALGRFPRPMNNQLLDVMGWMANQEVVEDDAKMMMWMSFMFLVVCLLNTIGLLLAKFMGKSSEIGLRRAIGASKRDIFIQHIIESATIGLLGGLLGLGLALFGLVGIETLYGDFVSNLVSLDWVMALTGIVIAIVASILAGLYPTWRACNVAPATQLSSQ</sequence>
<evidence type="ECO:0000313" key="10">
    <source>
        <dbReference type="Proteomes" id="UP000256478"/>
    </source>
</evidence>
<feature type="transmembrane region" description="Helical" evidence="6">
    <location>
        <begin position="311"/>
        <end position="335"/>
    </location>
</feature>